<evidence type="ECO:0000259" key="5">
    <source>
        <dbReference type="PROSITE" id="PS50887"/>
    </source>
</evidence>
<comment type="cofactor">
    <cofactor evidence="1">
        <name>Mg(2+)</name>
        <dbReference type="ChEBI" id="CHEBI:18420"/>
    </cofactor>
</comment>
<evidence type="ECO:0000313" key="6">
    <source>
        <dbReference type="EMBL" id="XDV09697.1"/>
    </source>
</evidence>
<sequence>MTTTKFDFFNPQQVPIGLLAINGARQIVDINQTLLELLAYQEDELVGQSIDRLFSGAGKLFFLTHVFPLMQHQGTVEEMYLRLKDKQNNELPVLMNAVKLPEANNGFVMVLLPILRRFIFEDQLVAAKKDAERALREKQLVVAELERARSELEHKHQQLTELNKQLERLATTDSLTQLANRRTFEQQLEIELEKVKRGSASAALLVMDIDHFKSINDNFGHAEGDAVLRRMGQVLAEQTRAIDTVARIGGEEFALIVSGASLAEAKQAAQRIRELVEQTHWAHGRVTMSIGVTNMVAEDDLVAVLQRADRALYEAKHKGRNRVEVSADY</sequence>
<dbReference type="InterPro" id="IPR000014">
    <property type="entry name" value="PAS"/>
</dbReference>
<dbReference type="RefSeq" id="WP_369743014.1">
    <property type="nucleotide sequence ID" value="NZ_CP165718.1"/>
</dbReference>
<dbReference type="PROSITE" id="PS50887">
    <property type="entry name" value="GGDEF"/>
    <property type="match status" value="1"/>
</dbReference>
<dbReference type="EC" id="2.7.7.65" evidence="2"/>
<evidence type="ECO:0000256" key="3">
    <source>
        <dbReference type="ARBA" id="ARBA00034247"/>
    </source>
</evidence>
<dbReference type="Pfam" id="PF00990">
    <property type="entry name" value="GGDEF"/>
    <property type="match status" value="1"/>
</dbReference>
<dbReference type="InterPro" id="IPR043128">
    <property type="entry name" value="Rev_trsase/Diguanyl_cyclase"/>
</dbReference>
<dbReference type="Gene3D" id="3.30.70.270">
    <property type="match status" value="1"/>
</dbReference>
<dbReference type="Gene3D" id="3.30.450.20">
    <property type="entry name" value="PAS domain"/>
    <property type="match status" value="1"/>
</dbReference>
<dbReference type="PANTHER" id="PTHR45138">
    <property type="entry name" value="REGULATORY COMPONENTS OF SENSORY TRANSDUCTION SYSTEM"/>
    <property type="match status" value="1"/>
</dbReference>
<dbReference type="GO" id="GO:0043709">
    <property type="term" value="P:cell adhesion involved in single-species biofilm formation"/>
    <property type="evidence" value="ECO:0007669"/>
    <property type="project" value="TreeGrafter"/>
</dbReference>
<name>A0AB39X9F0_9GAMM</name>
<comment type="catalytic activity">
    <reaction evidence="3">
        <text>2 GTP = 3',3'-c-di-GMP + 2 diphosphate</text>
        <dbReference type="Rhea" id="RHEA:24898"/>
        <dbReference type="ChEBI" id="CHEBI:33019"/>
        <dbReference type="ChEBI" id="CHEBI:37565"/>
        <dbReference type="ChEBI" id="CHEBI:58805"/>
        <dbReference type="EC" id="2.7.7.65"/>
    </reaction>
</comment>
<dbReference type="SUPFAM" id="SSF55785">
    <property type="entry name" value="PYP-like sensor domain (PAS domain)"/>
    <property type="match status" value="1"/>
</dbReference>
<dbReference type="NCBIfam" id="TIGR00254">
    <property type="entry name" value="GGDEF"/>
    <property type="match status" value="1"/>
</dbReference>
<keyword evidence="6" id="KW-0808">Transferase</keyword>
<organism evidence="6">
    <name type="scientific">Pseudidiomarina sp. PP-1MA</name>
    <dbReference type="NCBI Taxonomy" id="3237706"/>
    <lineage>
        <taxon>Bacteria</taxon>
        <taxon>Pseudomonadati</taxon>
        <taxon>Pseudomonadota</taxon>
        <taxon>Gammaproteobacteria</taxon>
        <taxon>Alteromonadales</taxon>
        <taxon>Idiomarinaceae</taxon>
        <taxon>Pseudidiomarina</taxon>
    </lineage>
</organism>
<dbReference type="AlphaFoldDB" id="A0AB39X9F0"/>
<evidence type="ECO:0000256" key="1">
    <source>
        <dbReference type="ARBA" id="ARBA00001946"/>
    </source>
</evidence>
<dbReference type="EMBL" id="CP165718">
    <property type="protein sequence ID" value="XDV09697.1"/>
    <property type="molecule type" value="Genomic_DNA"/>
</dbReference>
<dbReference type="GO" id="GO:1902201">
    <property type="term" value="P:negative regulation of bacterial-type flagellum-dependent cell motility"/>
    <property type="evidence" value="ECO:0007669"/>
    <property type="project" value="TreeGrafter"/>
</dbReference>
<dbReference type="FunFam" id="3.30.70.270:FF:000001">
    <property type="entry name" value="Diguanylate cyclase domain protein"/>
    <property type="match status" value="1"/>
</dbReference>
<dbReference type="SMART" id="SM00091">
    <property type="entry name" value="PAS"/>
    <property type="match status" value="1"/>
</dbReference>
<dbReference type="GO" id="GO:0005886">
    <property type="term" value="C:plasma membrane"/>
    <property type="evidence" value="ECO:0007669"/>
    <property type="project" value="TreeGrafter"/>
</dbReference>
<protein>
    <recommendedName>
        <fullName evidence="2">diguanylate cyclase</fullName>
        <ecNumber evidence="2">2.7.7.65</ecNumber>
    </recommendedName>
</protein>
<keyword evidence="6" id="KW-0548">Nucleotidyltransferase</keyword>
<accession>A0AB39X9F0</accession>
<gene>
    <name evidence="6" type="ORF">AB8S08_00380</name>
</gene>
<dbReference type="SMART" id="SM00267">
    <property type="entry name" value="GGDEF"/>
    <property type="match status" value="1"/>
</dbReference>
<proteinExistence type="predicted"/>
<reference evidence="6" key="1">
    <citation type="submission" date="2024-07" db="EMBL/GenBank/DDBJ databases">
        <title>Whole genome sequence of bacterial strains from algal surface.</title>
        <authorList>
            <person name="Kumar P."/>
        </authorList>
    </citation>
    <scope>NUCLEOTIDE SEQUENCE</scope>
    <source>
        <strain evidence="6">PP-1MA</strain>
    </source>
</reference>
<dbReference type="CDD" id="cd01949">
    <property type="entry name" value="GGDEF"/>
    <property type="match status" value="1"/>
</dbReference>
<dbReference type="PANTHER" id="PTHR45138:SF9">
    <property type="entry name" value="DIGUANYLATE CYCLASE DGCM-RELATED"/>
    <property type="match status" value="1"/>
</dbReference>
<dbReference type="InterPro" id="IPR035965">
    <property type="entry name" value="PAS-like_dom_sf"/>
</dbReference>
<dbReference type="Pfam" id="PF13426">
    <property type="entry name" value="PAS_9"/>
    <property type="match status" value="1"/>
</dbReference>
<feature type="domain" description="GGDEF" evidence="5">
    <location>
        <begin position="200"/>
        <end position="328"/>
    </location>
</feature>
<dbReference type="InterPro" id="IPR029787">
    <property type="entry name" value="Nucleotide_cyclase"/>
</dbReference>
<dbReference type="SUPFAM" id="SSF55073">
    <property type="entry name" value="Nucleotide cyclase"/>
    <property type="match status" value="1"/>
</dbReference>
<evidence type="ECO:0000256" key="2">
    <source>
        <dbReference type="ARBA" id="ARBA00012528"/>
    </source>
</evidence>
<dbReference type="GO" id="GO:0052621">
    <property type="term" value="F:diguanylate cyclase activity"/>
    <property type="evidence" value="ECO:0007669"/>
    <property type="project" value="UniProtKB-EC"/>
</dbReference>
<keyword evidence="4" id="KW-0175">Coiled coil</keyword>
<dbReference type="CDD" id="cd00130">
    <property type="entry name" value="PAS"/>
    <property type="match status" value="1"/>
</dbReference>
<evidence type="ECO:0000256" key="4">
    <source>
        <dbReference type="SAM" id="Coils"/>
    </source>
</evidence>
<dbReference type="InterPro" id="IPR000160">
    <property type="entry name" value="GGDEF_dom"/>
</dbReference>
<dbReference type="InterPro" id="IPR050469">
    <property type="entry name" value="Diguanylate_Cyclase"/>
</dbReference>
<feature type="coiled-coil region" evidence="4">
    <location>
        <begin position="128"/>
        <end position="172"/>
    </location>
</feature>